<protein>
    <submittedName>
        <fullName evidence="3">Uncharacterized protein</fullName>
    </submittedName>
</protein>
<dbReference type="AlphaFoldDB" id="A0A6S7KG39"/>
<dbReference type="EMBL" id="CACRXK020027692">
    <property type="protein sequence ID" value="CAB4041050.1"/>
    <property type="molecule type" value="Genomic_DNA"/>
</dbReference>
<feature type="non-terminal residue" evidence="3">
    <location>
        <position position="1"/>
    </location>
</feature>
<gene>
    <name evidence="3" type="ORF">PACLA_8A052833</name>
</gene>
<comment type="caution">
    <text evidence="3">The sequence shown here is derived from an EMBL/GenBank/DDBJ whole genome shotgun (WGS) entry which is preliminary data.</text>
</comment>
<dbReference type="GO" id="GO:0045053">
    <property type="term" value="P:protein retention in Golgi apparatus"/>
    <property type="evidence" value="ECO:0007669"/>
    <property type="project" value="TreeGrafter"/>
</dbReference>
<dbReference type="PANTHER" id="PTHR16166:SF93">
    <property type="entry name" value="INTERMEMBRANE LIPID TRANSFER PROTEIN VPS13"/>
    <property type="match status" value="1"/>
</dbReference>
<dbReference type="GO" id="GO:0006623">
    <property type="term" value="P:protein targeting to vacuole"/>
    <property type="evidence" value="ECO:0007669"/>
    <property type="project" value="TreeGrafter"/>
</dbReference>
<organism evidence="3 4">
    <name type="scientific">Paramuricea clavata</name>
    <name type="common">Red gorgonian</name>
    <name type="synonym">Violescent sea-whip</name>
    <dbReference type="NCBI Taxonomy" id="317549"/>
    <lineage>
        <taxon>Eukaryota</taxon>
        <taxon>Metazoa</taxon>
        <taxon>Cnidaria</taxon>
        <taxon>Anthozoa</taxon>
        <taxon>Octocorallia</taxon>
        <taxon>Malacalcyonacea</taxon>
        <taxon>Plexauridae</taxon>
        <taxon>Paramuricea</taxon>
    </lineage>
</organism>
<feature type="region of interest" description="Disordered" evidence="2">
    <location>
        <begin position="111"/>
        <end position="132"/>
    </location>
</feature>
<dbReference type="OrthoDB" id="428159at2759"/>
<sequence length="361" mass="39878">ENWKDSRGEAKSSLHVLNPFGLNIQLYKCLAADDVRLTQIRLAGVLSTLQLHVTDKRLDDLMKLALSIPIPGEQDPATPAKTKTTSIQREVKPVVNVSPLDVAVQEAIKSETSEDVFKTPPESPENSGDDIRIQSGEDEEALKLAKAEQTNVAVKFEIGQINVTVSSQDQFGIESPLLEVDLLRLGTQVSVRQYDLTVMANIGDISVKEMIHGIDGVPLELVSTPADLDILAVKFVQADKSHPRFKEAFNLTEKAIDVQFASLKVVLHQEALLNLMEFANSLLPASEEEIQPQQQQEELEGSSDKSQDKTDEEKKALAKKKTQEDEVIEVKVDARLGEFTAVITSMKGDVAHLQMKRTAFF</sequence>
<evidence type="ECO:0000313" key="4">
    <source>
        <dbReference type="Proteomes" id="UP001152795"/>
    </source>
</evidence>
<feature type="region of interest" description="Disordered" evidence="2">
    <location>
        <begin position="287"/>
        <end position="324"/>
    </location>
</feature>
<accession>A0A6S7KG39</accession>
<evidence type="ECO:0000256" key="2">
    <source>
        <dbReference type="SAM" id="MobiDB-lite"/>
    </source>
</evidence>
<name>A0A6S7KG39_PARCT</name>
<comment type="similarity">
    <text evidence="1">Belongs to the VPS13 family.</text>
</comment>
<keyword evidence="4" id="KW-1185">Reference proteome</keyword>
<proteinExistence type="inferred from homology"/>
<evidence type="ECO:0000313" key="3">
    <source>
        <dbReference type="EMBL" id="CAB4041050.1"/>
    </source>
</evidence>
<reference evidence="3" key="1">
    <citation type="submission" date="2020-04" db="EMBL/GenBank/DDBJ databases">
        <authorList>
            <person name="Alioto T."/>
            <person name="Alioto T."/>
            <person name="Gomez Garrido J."/>
        </authorList>
    </citation>
    <scope>NUCLEOTIDE SEQUENCE</scope>
    <source>
        <strain evidence="3">A484AB</strain>
    </source>
</reference>
<dbReference type="InterPro" id="IPR026847">
    <property type="entry name" value="VPS13"/>
</dbReference>
<dbReference type="Proteomes" id="UP001152795">
    <property type="component" value="Unassembled WGS sequence"/>
</dbReference>
<dbReference type="PANTHER" id="PTHR16166">
    <property type="entry name" value="VACUOLAR PROTEIN SORTING-ASSOCIATED PROTEIN VPS13"/>
    <property type="match status" value="1"/>
</dbReference>
<feature type="compositionally biased region" description="Basic and acidic residues" evidence="2">
    <location>
        <begin position="302"/>
        <end position="324"/>
    </location>
</feature>
<evidence type="ECO:0000256" key="1">
    <source>
        <dbReference type="ARBA" id="ARBA00006545"/>
    </source>
</evidence>